<dbReference type="Pfam" id="PF06779">
    <property type="entry name" value="MFS_4"/>
    <property type="match status" value="1"/>
</dbReference>
<feature type="transmembrane region" description="Helical" evidence="5">
    <location>
        <begin position="30"/>
        <end position="54"/>
    </location>
</feature>
<dbReference type="STRING" id="326475.AWB66_00258"/>
<evidence type="ECO:0000256" key="4">
    <source>
        <dbReference type="SAM" id="MobiDB-lite"/>
    </source>
</evidence>
<sequence length="419" mass="43169">MTDDTGSTARRHEATWTASDRAARSRKETLALAACLSLGSAIALGLTRFSYALLLPSMKADLGWTFAQAGAMNTANALGYLLGALVFPLCSRRWTAGMSFVAGCVVTAIVMAISGVLADTAALLAQRVATGISSAFIFIGGGVLAARLASSHPRDAGLVLGLYYGGAGWGIVVSALLVPSSIRSGAHGWQLAWFALALACAVLSVFAVGAARRIESGDLTQAGGQGAGQTLADAPRWPSFARMLVGYFFFGVGYIGYMTFIIAMLRNGGMSASAVTAFYVLLGLATVASARLWSRLLDRMRGGQALATLNGLLALATIMPVVFGSTVVAFLSGMLFGATFLSAVASTTAFVRHNLPAARWAQGISAFTIVFAFGQIVGPMVIGLISDGAGLARGLVYSAALLAVGAGFAATQRALLVQR</sequence>
<keyword evidence="2 5" id="KW-1133">Transmembrane helix</keyword>
<feature type="domain" description="Major facilitator superfamily (MFS) profile" evidence="6">
    <location>
        <begin position="29"/>
        <end position="419"/>
    </location>
</feature>
<feature type="transmembrane region" description="Helical" evidence="5">
    <location>
        <begin position="124"/>
        <end position="146"/>
    </location>
</feature>
<dbReference type="InterPro" id="IPR020846">
    <property type="entry name" value="MFS_dom"/>
</dbReference>
<dbReference type="PANTHER" id="PTHR23537">
    <property type="match status" value="1"/>
</dbReference>
<organism evidence="7 8">
    <name type="scientific">Caballeronia telluris</name>
    <dbReference type="NCBI Taxonomy" id="326475"/>
    <lineage>
        <taxon>Bacteria</taxon>
        <taxon>Pseudomonadati</taxon>
        <taxon>Pseudomonadota</taxon>
        <taxon>Betaproteobacteria</taxon>
        <taxon>Burkholderiales</taxon>
        <taxon>Burkholderiaceae</taxon>
        <taxon>Caballeronia</taxon>
    </lineage>
</organism>
<dbReference type="AlphaFoldDB" id="A0A158EV93"/>
<feature type="transmembrane region" description="Helical" evidence="5">
    <location>
        <begin position="363"/>
        <end position="385"/>
    </location>
</feature>
<comment type="caution">
    <text evidence="7">The sequence shown here is derived from an EMBL/GenBank/DDBJ whole genome shotgun (WGS) entry which is preliminary data.</text>
</comment>
<evidence type="ECO:0000313" key="7">
    <source>
        <dbReference type="EMBL" id="SAL11069.1"/>
    </source>
</evidence>
<feature type="transmembrane region" description="Helical" evidence="5">
    <location>
        <begin position="305"/>
        <end position="323"/>
    </location>
</feature>
<keyword evidence="8" id="KW-1185">Reference proteome</keyword>
<dbReference type="Gene3D" id="1.20.1250.20">
    <property type="entry name" value="MFS general substrate transporter like domains"/>
    <property type="match status" value="2"/>
</dbReference>
<dbReference type="GO" id="GO:0022857">
    <property type="term" value="F:transmembrane transporter activity"/>
    <property type="evidence" value="ECO:0007669"/>
    <property type="project" value="InterPro"/>
</dbReference>
<feature type="transmembrane region" description="Helical" evidence="5">
    <location>
        <begin position="329"/>
        <end position="351"/>
    </location>
</feature>
<proteinExistence type="predicted"/>
<dbReference type="GO" id="GO:0005886">
    <property type="term" value="C:plasma membrane"/>
    <property type="evidence" value="ECO:0007669"/>
    <property type="project" value="TreeGrafter"/>
</dbReference>
<feature type="transmembrane region" description="Helical" evidence="5">
    <location>
        <begin position="99"/>
        <end position="118"/>
    </location>
</feature>
<feature type="region of interest" description="Disordered" evidence="4">
    <location>
        <begin position="1"/>
        <end position="20"/>
    </location>
</feature>
<dbReference type="PROSITE" id="PS50850">
    <property type="entry name" value="MFS"/>
    <property type="match status" value="1"/>
</dbReference>
<feature type="transmembrane region" description="Helical" evidence="5">
    <location>
        <begin position="391"/>
        <end position="410"/>
    </location>
</feature>
<evidence type="ECO:0000256" key="1">
    <source>
        <dbReference type="ARBA" id="ARBA00022692"/>
    </source>
</evidence>
<feature type="transmembrane region" description="Helical" evidence="5">
    <location>
        <begin position="244"/>
        <end position="265"/>
    </location>
</feature>
<feature type="transmembrane region" description="Helical" evidence="5">
    <location>
        <begin position="66"/>
        <end position="87"/>
    </location>
</feature>
<evidence type="ECO:0000313" key="8">
    <source>
        <dbReference type="Proteomes" id="UP000054717"/>
    </source>
</evidence>
<accession>A0A158EV93</accession>
<dbReference type="InterPro" id="IPR036259">
    <property type="entry name" value="MFS_trans_sf"/>
</dbReference>
<keyword evidence="3 5" id="KW-0472">Membrane</keyword>
<dbReference type="Proteomes" id="UP000054717">
    <property type="component" value="Unassembled WGS sequence"/>
</dbReference>
<protein>
    <submittedName>
        <fullName evidence="7">MFS transporter</fullName>
    </submittedName>
</protein>
<feature type="transmembrane region" description="Helical" evidence="5">
    <location>
        <begin position="271"/>
        <end position="293"/>
    </location>
</feature>
<feature type="transmembrane region" description="Helical" evidence="5">
    <location>
        <begin position="191"/>
        <end position="211"/>
    </location>
</feature>
<evidence type="ECO:0000256" key="2">
    <source>
        <dbReference type="ARBA" id="ARBA00022989"/>
    </source>
</evidence>
<gene>
    <name evidence="7" type="ORF">AWB66_00258</name>
</gene>
<dbReference type="SUPFAM" id="SSF103473">
    <property type="entry name" value="MFS general substrate transporter"/>
    <property type="match status" value="1"/>
</dbReference>
<evidence type="ECO:0000256" key="3">
    <source>
        <dbReference type="ARBA" id="ARBA00023136"/>
    </source>
</evidence>
<evidence type="ECO:0000259" key="6">
    <source>
        <dbReference type="PROSITE" id="PS50850"/>
    </source>
</evidence>
<name>A0A158EV93_9BURK</name>
<evidence type="ECO:0000256" key="5">
    <source>
        <dbReference type="SAM" id="Phobius"/>
    </source>
</evidence>
<dbReference type="PANTHER" id="PTHR23537:SF1">
    <property type="entry name" value="SUGAR TRANSPORTER"/>
    <property type="match status" value="1"/>
</dbReference>
<dbReference type="EMBL" id="FCNZ02000001">
    <property type="protein sequence ID" value="SAL11069.1"/>
    <property type="molecule type" value="Genomic_DNA"/>
</dbReference>
<keyword evidence="1 5" id="KW-0812">Transmembrane</keyword>
<reference evidence="7" key="1">
    <citation type="submission" date="2016-01" db="EMBL/GenBank/DDBJ databases">
        <authorList>
            <person name="Peeters Charlotte."/>
        </authorList>
    </citation>
    <scope>NUCLEOTIDE SEQUENCE</scope>
    <source>
        <strain evidence="7">LMG 22936</strain>
    </source>
</reference>
<feature type="transmembrane region" description="Helical" evidence="5">
    <location>
        <begin position="158"/>
        <end position="179"/>
    </location>
</feature>
<dbReference type="RefSeq" id="WP_087628448.1">
    <property type="nucleotide sequence ID" value="NZ_FCNZ02000001.1"/>
</dbReference>
<dbReference type="InterPro" id="IPR010645">
    <property type="entry name" value="MFS_4"/>
</dbReference>